<feature type="transmembrane region" description="Helical" evidence="1">
    <location>
        <begin position="65"/>
        <end position="84"/>
    </location>
</feature>
<proteinExistence type="predicted"/>
<feature type="transmembrane region" description="Helical" evidence="1">
    <location>
        <begin position="148"/>
        <end position="166"/>
    </location>
</feature>
<feature type="transmembrane region" description="Helical" evidence="1">
    <location>
        <begin position="200"/>
        <end position="218"/>
    </location>
</feature>
<dbReference type="STRING" id="156980.SAMN04489745_1169"/>
<keyword evidence="1" id="KW-0812">Transmembrane</keyword>
<name>A0A1H4LYY3_9MICC</name>
<accession>A0A1H4LYY3</accession>
<organism evidence="2 3">
    <name type="scientific">Arthrobacter woluwensis</name>
    <dbReference type="NCBI Taxonomy" id="156980"/>
    <lineage>
        <taxon>Bacteria</taxon>
        <taxon>Bacillati</taxon>
        <taxon>Actinomycetota</taxon>
        <taxon>Actinomycetes</taxon>
        <taxon>Micrococcales</taxon>
        <taxon>Micrococcaceae</taxon>
        <taxon>Arthrobacter</taxon>
    </lineage>
</organism>
<keyword evidence="3" id="KW-1185">Reference proteome</keyword>
<sequence length="281" mass="28078">MSPAAEPSKNDDAGFALLGHGASRAGSGRAGGFFSTGHGYRTVGVASLVALAVLGVSPWLGPTTHAVICAVLAVVFGLAWPHYLGIPARKTLGGIIAAVGALSVLGAAVSPGPGFLAWAAPLIALGIMAVMLVELIRGTGQPQRLESTFGASGGVVLSALAGGWVANVRLGGLREMLVIVVVCAAVAVCVGLIRWPDSIVAPLGVVLAVLVGPLVGWFNPHVSMLPSAALGLAAGVLVVSFRRLITFRVHSASLVGAVALGLGPVLALGSVAYFLGKLLLV</sequence>
<evidence type="ECO:0000313" key="2">
    <source>
        <dbReference type="EMBL" id="SEB75777.1"/>
    </source>
</evidence>
<dbReference type="EMBL" id="FNSN01000003">
    <property type="protein sequence ID" value="SEB75777.1"/>
    <property type="molecule type" value="Genomic_DNA"/>
</dbReference>
<keyword evidence="1" id="KW-1133">Transmembrane helix</keyword>
<protein>
    <submittedName>
        <fullName evidence="2">Uncharacterized protein</fullName>
    </submittedName>
</protein>
<feature type="transmembrane region" description="Helical" evidence="1">
    <location>
        <begin position="224"/>
        <end position="241"/>
    </location>
</feature>
<evidence type="ECO:0000313" key="3">
    <source>
        <dbReference type="Proteomes" id="UP000182652"/>
    </source>
</evidence>
<feature type="transmembrane region" description="Helical" evidence="1">
    <location>
        <begin position="115"/>
        <end position="136"/>
    </location>
</feature>
<feature type="transmembrane region" description="Helical" evidence="1">
    <location>
        <begin position="39"/>
        <end position="59"/>
    </location>
</feature>
<feature type="transmembrane region" description="Helical" evidence="1">
    <location>
        <begin position="172"/>
        <end position="193"/>
    </location>
</feature>
<reference evidence="2 3" key="1">
    <citation type="submission" date="2016-10" db="EMBL/GenBank/DDBJ databases">
        <authorList>
            <person name="de Groot N.N."/>
        </authorList>
    </citation>
    <scope>NUCLEOTIDE SEQUENCE [LARGE SCALE GENOMIC DNA]</scope>
    <source>
        <strain evidence="2 3">DSM 10495</strain>
    </source>
</reference>
<dbReference type="AlphaFoldDB" id="A0A1H4LYY3"/>
<keyword evidence="1" id="KW-0472">Membrane</keyword>
<gene>
    <name evidence="2" type="ORF">SAMN04489745_1169</name>
</gene>
<feature type="transmembrane region" description="Helical" evidence="1">
    <location>
        <begin position="253"/>
        <end position="275"/>
    </location>
</feature>
<feature type="transmembrane region" description="Helical" evidence="1">
    <location>
        <begin position="91"/>
        <end position="109"/>
    </location>
</feature>
<evidence type="ECO:0000256" key="1">
    <source>
        <dbReference type="SAM" id="Phobius"/>
    </source>
</evidence>
<dbReference type="RefSeq" id="WP_107003747.1">
    <property type="nucleotide sequence ID" value="NZ_CP049819.1"/>
</dbReference>
<dbReference type="OrthoDB" id="4966907at2"/>
<dbReference type="Proteomes" id="UP000182652">
    <property type="component" value="Unassembled WGS sequence"/>
</dbReference>